<dbReference type="Proteomes" id="UP000321181">
    <property type="component" value="Unassembled WGS sequence"/>
</dbReference>
<dbReference type="EMBL" id="BJYY01000009">
    <property type="protein sequence ID" value="GEO33377.1"/>
    <property type="molecule type" value="Genomic_DNA"/>
</dbReference>
<sequence length="254" mass="26800">MRITELPDPWCRSPYLLGEHAQAEVRAAWTSPDAVLAVLDGPGRRCGLFGLGDPAALARLLEQAVREGRPALAEIRYVTSQRGAFEAMDPALAPGLGVAADGSAWDWMWTAGPLTGDPDGAERLPLGTATAAEVADFLSRGHPTASTAPDDERLIGWWGVRRGGRLRAVVGAILVTPGLPPHLVSLGVDPATRGQGLAGVVMSAAVGDCLLVVPEVGRPMVSLGLYASNDVARRVYARLGFRLEHELASRHRPG</sequence>
<dbReference type="InterPro" id="IPR000182">
    <property type="entry name" value="GNAT_dom"/>
</dbReference>
<gene>
    <name evidence="2" type="ORF">CAE01nite_11020</name>
</gene>
<organism evidence="2 3">
    <name type="scientific">Cellulomonas aerilata</name>
    <dbReference type="NCBI Taxonomy" id="515326"/>
    <lineage>
        <taxon>Bacteria</taxon>
        <taxon>Bacillati</taxon>
        <taxon>Actinomycetota</taxon>
        <taxon>Actinomycetes</taxon>
        <taxon>Micrococcales</taxon>
        <taxon>Cellulomonadaceae</taxon>
        <taxon>Cellulomonas</taxon>
    </lineage>
</organism>
<proteinExistence type="predicted"/>
<name>A0A512DAG8_9CELL</name>
<dbReference type="AlphaFoldDB" id="A0A512DAG8"/>
<dbReference type="Gene3D" id="3.40.630.30">
    <property type="match status" value="1"/>
</dbReference>
<dbReference type="SUPFAM" id="SSF55729">
    <property type="entry name" value="Acyl-CoA N-acyltransferases (Nat)"/>
    <property type="match status" value="1"/>
</dbReference>
<evidence type="ECO:0000259" key="1">
    <source>
        <dbReference type="PROSITE" id="PS51186"/>
    </source>
</evidence>
<feature type="domain" description="N-acetyltransferase" evidence="1">
    <location>
        <begin position="121"/>
        <end position="254"/>
    </location>
</feature>
<protein>
    <recommendedName>
        <fullName evidence="1">N-acetyltransferase domain-containing protein</fullName>
    </recommendedName>
</protein>
<evidence type="ECO:0000313" key="2">
    <source>
        <dbReference type="EMBL" id="GEO33377.1"/>
    </source>
</evidence>
<dbReference type="InterPro" id="IPR016181">
    <property type="entry name" value="Acyl_CoA_acyltransferase"/>
</dbReference>
<dbReference type="PROSITE" id="PS51186">
    <property type="entry name" value="GNAT"/>
    <property type="match status" value="1"/>
</dbReference>
<keyword evidence="3" id="KW-1185">Reference proteome</keyword>
<dbReference type="GO" id="GO:0016747">
    <property type="term" value="F:acyltransferase activity, transferring groups other than amino-acyl groups"/>
    <property type="evidence" value="ECO:0007669"/>
    <property type="project" value="InterPro"/>
</dbReference>
<reference evidence="2 3" key="1">
    <citation type="submission" date="2019-07" db="EMBL/GenBank/DDBJ databases">
        <title>Whole genome shotgun sequence of Cellulomonas aerilata NBRC 106308.</title>
        <authorList>
            <person name="Hosoyama A."/>
            <person name="Uohara A."/>
            <person name="Ohji S."/>
            <person name="Ichikawa N."/>
        </authorList>
    </citation>
    <scope>NUCLEOTIDE SEQUENCE [LARGE SCALE GENOMIC DNA]</scope>
    <source>
        <strain evidence="2 3">NBRC 106308</strain>
    </source>
</reference>
<evidence type="ECO:0000313" key="3">
    <source>
        <dbReference type="Proteomes" id="UP000321181"/>
    </source>
</evidence>
<accession>A0A512DAG8</accession>
<comment type="caution">
    <text evidence="2">The sequence shown here is derived from an EMBL/GenBank/DDBJ whole genome shotgun (WGS) entry which is preliminary data.</text>
</comment>
<dbReference type="Pfam" id="PF00583">
    <property type="entry name" value="Acetyltransf_1"/>
    <property type="match status" value="1"/>
</dbReference>
<dbReference type="RefSeq" id="WP_146901203.1">
    <property type="nucleotide sequence ID" value="NZ_BAAARM010000002.1"/>
</dbReference>
<dbReference type="OrthoDB" id="5143160at2"/>